<name>A0A0E9THY1_ANGAN</name>
<accession>A0A0E9THY1</accession>
<reference evidence="1" key="1">
    <citation type="submission" date="2014-11" db="EMBL/GenBank/DDBJ databases">
        <authorList>
            <person name="Amaro Gonzalez C."/>
        </authorList>
    </citation>
    <scope>NUCLEOTIDE SEQUENCE</scope>
</reference>
<dbReference type="AlphaFoldDB" id="A0A0E9THY1"/>
<evidence type="ECO:0000313" key="1">
    <source>
        <dbReference type="EMBL" id="JAH53264.1"/>
    </source>
</evidence>
<proteinExistence type="predicted"/>
<dbReference type="EMBL" id="GBXM01055313">
    <property type="protein sequence ID" value="JAH53264.1"/>
    <property type="molecule type" value="Transcribed_RNA"/>
</dbReference>
<reference evidence="1" key="2">
    <citation type="journal article" date="2015" name="Fish Shellfish Immunol.">
        <title>Early steps in the European eel (Anguilla anguilla)-Vibrio vulnificus interaction in the gills: Role of the RtxA13 toxin.</title>
        <authorList>
            <person name="Callol A."/>
            <person name="Pajuelo D."/>
            <person name="Ebbesson L."/>
            <person name="Teles M."/>
            <person name="MacKenzie S."/>
            <person name="Amaro C."/>
        </authorList>
    </citation>
    <scope>NUCLEOTIDE SEQUENCE</scope>
</reference>
<protein>
    <submittedName>
        <fullName evidence="1">Uncharacterized protein</fullName>
    </submittedName>
</protein>
<sequence>MSLIAAMGRPQLATGPQKCVLIK</sequence>
<organism evidence="1">
    <name type="scientific">Anguilla anguilla</name>
    <name type="common">European freshwater eel</name>
    <name type="synonym">Muraena anguilla</name>
    <dbReference type="NCBI Taxonomy" id="7936"/>
    <lineage>
        <taxon>Eukaryota</taxon>
        <taxon>Metazoa</taxon>
        <taxon>Chordata</taxon>
        <taxon>Craniata</taxon>
        <taxon>Vertebrata</taxon>
        <taxon>Euteleostomi</taxon>
        <taxon>Actinopterygii</taxon>
        <taxon>Neopterygii</taxon>
        <taxon>Teleostei</taxon>
        <taxon>Anguilliformes</taxon>
        <taxon>Anguillidae</taxon>
        <taxon>Anguilla</taxon>
    </lineage>
</organism>